<organism evidence="3 4">
    <name type="scientific">Aphanomyces stellatus</name>
    <dbReference type="NCBI Taxonomy" id="120398"/>
    <lineage>
        <taxon>Eukaryota</taxon>
        <taxon>Sar</taxon>
        <taxon>Stramenopiles</taxon>
        <taxon>Oomycota</taxon>
        <taxon>Saprolegniomycetes</taxon>
        <taxon>Saprolegniales</taxon>
        <taxon>Verrucalvaceae</taxon>
        <taxon>Aphanomyces</taxon>
    </lineage>
</organism>
<reference evidence="2" key="2">
    <citation type="submission" date="2019-06" db="EMBL/GenBank/DDBJ databases">
        <title>Genomics analysis of Aphanomyces spp. identifies a new class of oomycete effector associated with host adaptation.</title>
        <authorList>
            <person name="Gaulin E."/>
        </authorList>
    </citation>
    <scope>NUCLEOTIDE SEQUENCE</scope>
    <source>
        <strain evidence="2">CBS 578.67</strain>
    </source>
</reference>
<dbReference type="AlphaFoldDB" id="A0A485KXU0"/>
<evidence type="ECO:0000256" key="1">
    <source>
        <dbReference type="SAM" id="MobiDB-lite"/>
    </source>
</evidence>
<dbReference type="PANTHER" id="PTHR34396">
    <property type="entry name" value="OS03G0264950 PROTEIN-RELATED"/>
    <property type="match status" value="1"/>
</dbReference>
<feature type="region of interest" description="Disordered" evidence="1">
    <location>
        <begin position="473"/>
        <end position="503"/>
    </location>
</feature>
<dbReference type="GO" id="GO:1990837">
    <property type="term" value="F:sequence-specific double-stranded DNA binding"/>
    <property type="evidence" value="ECO:0007669"/>
    <property type="project" value="TreeGrafter"/>
</dbReference>
<dbReference type="EMBL" id="VJMH01005433">
    <property type="protein sequence ID" value="KAF0696102.1"/>
    <property type="molecule type" value="Genomic_DNA"/>
</dbReference>
<name>A0A485KXU0_9STRA</name>
<evidence type="ECO:0000313" key="4">
    <source>
        <dbReference type="Proteomes" id="UP000332933"/>
    </source>
</evidence>
<dbReference type="Proteomes" id="UP000332933">
    <property type="component" value="Unassembled WGS sequence"/>
</dbReference>
<dbReference type="PANTHER" id="PTHR34396:SF25">
    <property type="entry name" value="BOUNDARY ELEMENT ASSOCIATED FACTOR"/>
    <property type="match status" value="1"/>
</dbReference>
<gene>
    <name evidence="3" type="primary">Aste57867_13140</name>
    <name evidence="2" type="ORF">As57867_013091</name>
    <name evidence="3" type="ORF">ASTE57867_13140</name>
</gene>
<dbReference type="EMBL" id="CAADRA010005454">
    <property type="protein sequence ID" value="VFT89982.1"/>
    <property type="molecule type" value="Genomic_DNA"/>
</dbReference>
<proteinExistence type="predicted"/>
<accession>A0A485KXU0</accession>
<sequence length="712" mass="79538">MGDSVERAGTHRTAHIWKHFVKRRDLEKYFNNWRVECRHCREAYDARNETGADVAEPEIVISTTAKMKAHLRQCPFTDPTELDLLESPIKAEGVNGSKKRAFKPSRLSSLTAAMEMAADDDEASNQDASTTTHTSIAAASSYPAPPASVADASSTHADDDANAPTMPYNTAYVWAHFEKRLDLGKYHNNWYVECKHCRRAFDEAQHQHDVSTVEEPKVLISAMVKMKAHLKKCAHVPRADLAAFHETNKKMIPLKRRRFDKNQTKAIAIRSNQQELYWLALVATPVHVENDVVHITWLSKTTKGVYMVANDDAVPLSSILCEVMLAEMEKGEFTLAKPYVQKIHTALETPLGDLPRFDFTDKDYVKAEVADARITTASTAAPSTPAKATAFEGRRHPVWHHYSKRVDLGKYHTNWYVECNHCLAAHHADPDNVPRPPTMRSTIPNMQSHLESCPNQGLAGEIATTTLDDPFTKGPPPPPPSLSVVAKGGVPKSKKRRGATTTAMRGTGVVSAATDETAWRWLWHHFIKRVDIPRYYFFFQVECRHCRAAVQTHQTSDEPQLLISSPPMMRQHLRDCPWMADDDDADAYEALPLVGTLETNETQDDVLFGAMEFVAVRCEGGFWLAQLGYDVTVGMMDADHAAVEVTWLIEDQEEGRYVFSNDEDIPTQSILCPVAVKKEGGTATAPVVFLLLPEEAQRVRQLADATTPSSST</sequence>
<protein>
    <submittedName>
        <fullName evidence="3">Aste57867_13140 protein</fullName>
    </submittedName>
</protein>
<dbReference type="InterPro" id="IPR053031">
    <property type="entry name" value="Cuticle_assoc_protein"/>
</dbReference>
<evidence type="ECO:0000313" key="2">
    <source>
        <dbReference type="EMBL" id="KAF0696102.1"/>
    </source>
</evidence>
<dbReference type="OrthoDB" id="71102at2759"/>
<feature type="region of interest" description="Disordered" evidence="1">
    <location>
        <begin position="117"/>
        <end position="161"/>
    </location>
</feature>
<keyword evidence="4" id="KW-1185">Reference proteome</keyword>
<dbReference type="GO" id="GO:0005634">
    <property type="term" value="C:nucleus"/>
    <property type="evidence" value="ECO:0007669"/>
    <property type="project" value="TreeGrafter"/>
</dbReference>
<reference evidence="3 4" key="1">
    <citation type="submission" date="2019-03" db="EMBL/GenBank/DDBJ databases">
        <authorList>
            <person name="Gaulin E."/>
            <person name="Dumas B."/>
        </authorList>
    </citation>
    <scope>NUCLEOTIDE SEQUENCE [LARGE SCALE GENOMIC DNA]</scope>
    <source>
        <strain evidence="3">CBS 568.67</strain>
    </source>
</reference>
<dbReference type="GO" id="GO:0006357">
    <property type="term" value="P:regulation of transcription by RNA polymerase II"/>
    <property type="evidence" value="ECO:0007669"/>
    <property type="project" value="TreeGrafter"/>
</dbReference>
<evidence type="ECO:0000313" key="3">
    <source>
        <dbReference type="EMBL" id="VFT89982.1"/>
    </source>
</evidence>
<feature type="compositionally biased region" description="Low complexity" evidence="1">
    <location>
        <begin position="128"/>
        <end position="155"/>
    </location>
</feature>